<keyword evidence="1" id="KW-0862">Zinc</keyword>
<feature type="region of interest" description="Disordered" evidence="2">
    <location>
        <begin position="697"/>
        <end position="726"/>
    </location>
</feature>
<gene>
    <name evidence="6" type="ORF">TGP89_306040</name>
</gene>
<evidence type="ECO:0000313" key="7">
    <source>
        <dbReference type="Proteomes" id="UP000028828"/>
    </source>
</evidence>
<feature type="domain" description="Myb-like" evidence="3">
    <location>
        <begin position="599"/>
        <end position="655"/>
    </location>
</feature>
<dbReference type="GO" id="GO:0008270">
    <property type="term" value="F:zinc ion binding"/>
    <property type="evidence" value="ECO:0007669"/>
    <property type="project" value="UniProtKB-KW"/>
</dbReference>
<keyword evidence="1" id="KW-0479">Metal-binding</keyword>
<evidence type="ECO:0000259" key="3">
    <source>
        <dbReference type="PROSITE" id="PS50090"/>
    </source>
</evidence>
<dbReference type="CDD" id="cd00167">
    <property type="entry name" value="SANT"/>
    <property type="match status" value="1"/>
</dbReference>
<feature type="compositionally biased region" description="Polar residues" evidence="2">
    <location>
        <begin position="507"/>
        <end position="516"/>
    </location>
</feature>
<dbReference type="SUPFAM" id="SSF46689">
    <property type="entry name" value="Homeodomain-like"/>
    <property type="match status" value="1"/>
</dbReference>
<feature type="region of interest" description="Disordered" evidence="2">
    <location>
        <begin position="1"/>
        <end position="43"/>
    </location>
</feature>
<reference evidence="6 7" key="1">
    <citation type="submission" date="2014-03" db="EMBL/GenBank/DDBJ databases">
        <authorList>
            <person name="Sibley D."/>
            <person name="Venepally P."/>
            <person name="Karamycheva S."/>
            <person name="Hadjithomas M."/>
            <person name="Khan A."/>
            <person name="Brunk B."/>
            <person name="Roos D."/>
            <person name="Caler E."/>
            <person name="Lorenzi H."/>
        </authorList>
    </citation>
    <scope>NUCLEOTIDE SEQUENCE [LARGE SCALE GENOMIC DNA]</scope>
    <source>
        <strain evidence="7">p89</strain>
    </source>
</reference>
<keyword evidence="1" id="KW-0863">Zinc-finger</keyword>
<feature type="compositionally biased region" description="Basic and acidic residues" evidence="2">
    <location>
        <begin position="193"/>
        <end position="206"/>
    </location>
</feature>
<dbReference type="VEuPathDB" id="ToxoDB:TGP89_306040"/>
<feature type="domain" description="C3H1-type" evidence="4">
    <location>
        <begin position="49"/>
        <end position="76"/>
    </location>
</feature>
<evidence type="ECO:0000259" key="5">
    <source>
        <dbReference type="PROSITE" id="PS51294"/>
    </source>
</evidence>
<name>A0A086JDT1_TOXGO</name>
<feature type="region of interest" description="Disordered" evidence="2">
    <location>
        <begin position="486"/>
        <end position="522"/>
    </location>
</feature>
<feature type="region of interest" description="Disordered" evidence="2">
    <location>
        <begin position="69"/>
        <end position="102"/>
    </location>
</feature>
<evidence type="ECO:0000256" key="1">
    <source>
        <dbReference type="PROSITE-ProRule" id="PRU00723"/>
    </source>
</evidence>
<evidence type="ECO:0000313" key="6">
    <source>
        <dbReference type="EMBL" id="KFG30299.1"/>
    </source>
</evidence>
<feature type="region of interest" description="Disordered" evidence="2">
    <location>
        <begin position="665"/>
        <end position="685"/>
    </location>
</feature>
<feature type="region of interest" description="Disordered" evidence="2">
    <location>
        <begin position="120"/>
        <end position="330"/>
    </location>
</feature>
<organism evidence="6 7">
    <name type="scientific">Toxoplasma gondii p89</name>
    <dbReference type="NCBI Taxonomy" id="943119"/>
    <lineage>
        <taxon>Eukaryota</taxon>
        <taxon>Sar</taxon>
        <taxon>Alveolata</taxon>
        <taxon>Apicomplexa</taxon>
        <taxon>Conoidasida</taxon>
        <taxon>Coccidia</taxon>
        <taxon>Eucoccidiorida</taxon>
        <taxon>Eimeriorina</taxon>
        <taxon>Sarcocystidae</taxon>
        <taxon>Toxoplasma</taxon>
    </lineage>
</organism>
<dbReference type="OrthoDB" id="411372at2759"/>
<comment type="caution">
    <text evidence="6">The sequence shown here is derived from an EMBL/GenBank/DDBJ whole genome shotgun (WGS) entry which is preliminary data.</text>
</comment>
<sequence>MPNPSSDRQASGRNAGGPAHPNSPMEPRDSHRQNEVSSSLVSACSFRRPAREIPCRFFLQNRCLKNTACPFSHDPSLRRARGTPDSSDAASAPPLPRSEPDTCVLSEDLPVLTQHEEAENGINLSWQGRGRGLPGKRGRAGGRRLEPGSVRPASSRATEAAAPRSPACSPPTPEPRERDSFELAGVSSAPIHSIDERPVSGHEERRRNQRQRPHRNDFGDPNRVALPAKGPGPLRGGRKSGLPSRRQRGNDSRHGSGSQERSHTPSVYSAQGREERVSPSRKDSEVSPSAKETEERVSPAGGASKRVARPRSAPRDRPPCVPRRVCPVGPPTRADWTWEEERGRLEKLYGSSFCCTFSGRGAKAGAADRVEAGEGEEATPASRGEEGTALVTRDLLGRIPGSGRDADGEKREDGGAAERPVEETGEKRDSAGTGAARKCFADTESQIVDVVRVTHVPTDPDFDRNILLNGLTVEITVRANYRGCRRHKEKEGGGDERGAGEGRESTTLEQTPSGATTRLPEGATLRVCNEELSDFVRETIPKVFQEYILKNPEEPFVVYGALKFVDRHLATVFALSHTHRCGDSGVAPKKDADGRKAENEPEKKGDWTLEEQKRLEEGLVWYRRVADPVTKWKLIGSFVRTRTAKECAQRFRDCREAILRRAEAAVASNSGGTASPADPSDPATAAAEGTLQEATFAGDEGGESNSSSAVSAPDGDQGAGGKTGENNLQGATISLAGFQLEGASATHPAALKLLVACDRCKKPADIKLATPKDGTVLDISGTAADCGTCHLRMVVRFQPKIAFASSSAIAIVETIQCRMRDLLPSDFIVTCERCTATMKIREVFSGAPRTAICRHCHNKVLLCYQSPSFSGRAETGAETLTGVTKSLLISTTEKKKKAKDELTLKLGTPLPDNGTCKHYKKSFRWLRFPCCGKVSSPFWKVLSLGNEGACKSNSFRKTPPFLQCGNAGKCPCMQCATEKFHMAFWVQYPLSVHIPTVMHFVLSRKKGDILNGNRVEAGPTSRPDSCAL</sequence>
<feature type="compositionally biased region" description="Basic and acidic residues" evidence="2">
    <location>
        <begin position="272"/>
        <end position="297"/>
    </location>
</feature>
<dbReference type="EMBL" id="AEYI02002076">
    <property type="protein sequence ID" value="KFG30299.1"/>
    <property type="molecule type" value="Genomic_DNA"/>
</dbReference>
<feature type="compositionally biased region" description="Low complexity" evidence="2">
    <location>
        <begin position="673"/>
        <end position="685"/>
    </location>
</feature>
<dbReference type="Proteomes" id="UP000028828">
    <property type="component" value="Unassembled WGS sequence"/>
</dbReference>
<dbReference type="PROSITE" id="PS50090">
    <property type="entry name" value="MYB_LIKE"/>
    <property type="match status" value="1"/>
</dbReference>
<feature type="zinc finger region" description="C3H1-type" evidence="1">
    <location>
        <begin position="49"/>
        <end position="76"/>
    </location>
</feature>
<feature type="region of interest" description="Disordered" evidence="2">
    <location>
        <begin position="397"/>
        <end position="436"/>
    </location>
</feature>
<feature type="compositionally biased region" description="Basic and acidic residues" evidence="2">
    <location>
        <begin position="404"/>
        <end position="430"/>
    </location>
</feature>
<dbReference type="InterPro" id="IPR001005">
    <property type="entry name" value="SANT/Myb"/>
</dbReference>
<dbReference type="InterPro" id="IPR009057">
    <property type="entry name" value="Homeodomain-like_sf"/>
</dbReference>
<dbReference type="AlphaFoldDB" id="A0A086JDT1"/>
<dbReference type="InterPro" id="IPR000571">
    <property type="entry name" value="Znf_CCCH"/>
</dbReference>
<feature type="domain" description="HTH myb-type" evidence="5">
    <location>
        <begin position="599"/>
        <end position="659"/>
    </location>
</feature>
<accession>A0A086JDT1</accession>
<feature type="compositionally biased region" description="Polar residues" evidence="2">
    <location>
        <begin position="255"/>
        <end position="269"/>
    </location>
</feature>
<feature type="compositionally biased region" description="Basic and acidic residues" evidence="2">
    <location>
        <begin position="489"/>
        <end position="506"/>
    </location>
</feature>
<feature type="region of interest" description="Disordered" evidence="2">
    <location>
        <begin position="583"/>
        <end position="609"/>
    </location>
</feature>
<proteinExistence type="predicted"/>
<evidence type="ECO:0000259" key="4">
    <source>
        <dbReference type="PROSITE" id="PS50103"/>
    </source>
</evidence>
<dbReference type="PROSITE" id="PS50103">
    <property type="entry name" value="ZF_C3H1"/>
    <property type="match status" value="1"/>
</dbReference>
<feature type="compositionally biased region" description="Basic and acidic residues" evidence="2">
    <location>
        <begin position="588"/>
        <end position="609"/>
    </location>
</feature>
<dbReference type="PROSITE" id="PS51294">
    <property type="entry name" value="HTH_MYB"/>
    <property type="match status" value="1"/>
</dbReference>
<dbReference type="Gene3D" id="1.10.10.60">
    <property type="entry name" value="Homeodomain-like"/>
    <property type="match status" value="1"/>
</dbReference>
<feature type="compositionally biased region" description="Polar residues" evidence="2">
    <location>
        <begin position="1"/>
        <end position="12"/>
    </location>
</feature>
<feature type="region of interest" description="Disordered" evidence="2">
    <location>
        <begin position="368"/>
        <end position="387"/>
    </location>
</feature>
<dbReference type="InterPro" id="IPR017930">
    <property type="entry name" value="Myb_dom"/>
</dbReference>
<protein>
    <submittedName>
        <fullName evidence="6">CHY zinc finger protein</fullName>
    </submittedName>
</protein>
<evidence type="ECO:0000256" key="2">
    <source>
        <dbReference type="SAM" id="MobiDB-lite"/>
    </source>
</evidence>